<name>A0A4Z1CWZ4_STRGP</name>
<evidence type="ECO:0000256" key="5">
    <source>
        <dbReference type="ARBA" id="ARBA00022723"/>
    </source>
</evidence>
<protein>
    <submittedName>
        <fullName evidence="14">WhiB family transcriptional regulator</fullName>
    </submittedName>
</protein>
<dbReference type="Pfam" id="PF02467">
    <property type="entry name" value="Whib"/>
    <property type="match status" value="1"/>
</dbReference>
<keyword evidence="6" id="KW-0408">Iron</keyword>
<dbReference type="InterPro" id="IPR034768">
    <property type="entry name" value="4FE4S_WBL"/>
</dbReference>
<feature type="region of interest" description="Disordered" evidence="12">
    <location>
        <begin position="1"/>
        <end position="52"/>
    </location>
</feature>
<evidence type="ECO:0000256" key="9">
    <source>
        <dbReference type="ARBA" id="ARBA00023125"/>
    </source>
</evidence>
<reference evidence="14 15" key="1">
    <citation type="submission" date="2019-04" db="EMBL/GenBank/DDBJ databases">
        <title>Streptomyces sp. nov. Bv016 isolated from bark of Buahinia variegata.</title>
        <authorList>
            <person name="Kanchanasin P."/>
            <person name="Tanasupawat S."/>
            <person name="Yuki M."/>
            <person name="Kudo T."/>
        </authorList>
    </citation>
    <scope>NUCLEOTIDE SEQUENCE [LARGE SCALE GENOMIC DNA]</scope>
    <source>
        <strain evidence="14 15">JCM 4765</strain>
    </source>
</reference>
<dbReference type="PROSITE" id="PS51674">
    <property type="entry name" value="4FE4S_WBL"/>
    <property type="match status" value="1"/>
</dbReference>
<evidence type="ECO:0000256" key="2">
    <source>
        <dbReference type="ARBA" id="ARBA00004496"/>
    </source>
</evidence>
<evidence type="ECO:0000313" key="15">
    <source>
        <dbReference type="Proteomes" id="UP000298513"/>
    </source>
</evidence>
<evidence type="ECO:0000256" key="4">
    <source>
        <dbReference type="ARBA" id="ARBA00022485"/>
    </source>
</evidence>
<accession>A0A4Z1CWZ4</accession>
<evidence type="ECO:0000256" key="3">
    <source>
        <dbReference type="ARBA" id="ARBA00006597"/>
    </source>
</evidence>
<evidence type="ECO:0000256" key="7">
    <source>
        <dbReference type="ARBA" id="ARBA00023014"/>
    </source>
</evidence>
<dbReference type="EMBL" id="SRRU01000018">
    <property type="protein sequence ID" value="TGN73564.1"/>
    <property type="molecule type" value="Genomic_DNA"/>
</dbReference>
<dbReference type="PANTHER" id="PTHR38839">
    <property type="entry name" value="TRANSCRIPTIONAL REGULATOR WHID-RELATED"/>
    <property type="match status" value="1"/>
</dbReference>
<evidence type="ECO:0000256" key="11">
    <source>
        <dbReference type="ARBA" id="ARBA00023163"/>
    </source>
</evidence>
<evidence type="ECO:0000256" key="1">
    <source>
        <dbReference type="ARBA" id="ARBA00001966"/>
    </source>
</evidence>
<evidence type="ECO:0000256" key="10">
    <source>
        <dbReference type="ARBA" id="ARBA00023157"/>
    </source>
</evidence>
<comment type="caution">
    <text evidence="14">The sequence shown here is derived from an EMBL/GenBank/DDBJ whole genome shotgun (WGS) entry which is preliminary data.</text>
</comment>
<proteinExistence type="inferred from homology"/>
<keyword evidence="8" id="KW-0805">Transcription regulation</keyword>
<evidence type="ECO:0000313" key="14">
    <source>
        <dbReference type="EMBL" id="TGN73564.1"/>
    </source>
</evidence>
<keyword evidence="7" id="KW-0411">Iron-sulfur</keyword>
<keyword evidence="11" id="KW-0804">Transcription</keyword>
<dbReference type="GO" id="GO:0003677">
    <property type="term" value="F:DNA binding"/>
    <property type="evidence" value="ECO:0007669"/>
    <property type="project" value="UniProtKB-KW"/>
</dbReference>
<evidence type="ECO:0000256" key="12">
    <source>
        <dbReference type="SAM" id="MobiDB-lite"/>
    </source>
</evidence>
<keyword evidence="5" id="KW-0479">Metal-binding</keyword>
<dbReference type="GO" id="GO:0047134">
    <property type="term" value="F:protein-disulfide reductase [NAD(P)H] activity"/>
    <property type="evidence" value="ECO:0007669"/>
    <property type="project" value="TreeGrafter"/>
</dbReference>
<comment type="cofactor">
    <cofactor evidence="1">
        <name>[4Fe-4S] cluster</name>
        <dbReference type="ChEBI" id="CHEBI:49883"/>
    </cofactor>
</comment>
<dbReference type="GO" id="GO:0005737">
    <property type="term" value="C:cytoplasm"/>
    <property type="evidence" value="ECO:0007669"/>
    <property type="project" value="UniProtKB-SubCell"/>
</dbReference>
<evidence type="ECO:0000256" key="8">
    <source>
        <dbReference type="ARBA" id="ARBA00023015"/>
    </source>
</evidence>
<comment type="subcellular location">
    <subcellularLocation>
        <location evidence="2">Cytoplasm</location>
    </subcellularLocation>
</comment>
<keyword evidence="4" id="KW-0004">4Fe-4S</keyword>
<dbReference type="GO" id="GO:0046872">
    <property type="term" value="F:metal ion binding"/>
    <property type="evidence" value="ECO:0007669"/>
    <property type="project" value="UniProtKB-KW"/>
</dbReference>
<organism evidence="14 15">
    <name type="scientific">Streptomyces griseoluteus</name>
    <dbReference type="NCBI Taxonomy" id="29306"/>
    <lineage>
        <taxon>Bacteria</taxon>
        <taxon>Bacillati</taxon>
        <taxon>Actinomycetota</taxon>
        <taxon>Actinomycetes</taxon>
        <taxon>Kitasatosporales</taxon>
        <taxon>Streptomycetaceae</taxon>
        <taxon>Streptomyces</taxon>
    </lineage>
</organism>
<dbReference type="GeneID" id="91534619"/>
<dbReference type="AlphaFoldDB" id="A0A4Z1CWZ4"/>
<dbReference type="RefSeq" id="WP_135794657.1">
    <property type="nucleotide sequence ID" value="NZ_BNBQ01000018.1"/>
</dbReference>
<dbReference type="GO" id="GO:0051539">
    <property type="term" value="F:4 iron, 4 sulfur cluster binding"/>
    <property type="evidence" value="ECO:0007669"/>
    <property type="project" value="UniProtKB-KW"/>
</dbReference>
<keyword evidence="15" id="KW-1185">Reference proteome</keyword>
<sequence>MRRSGFPHLRGSPLPAPAFRGRTSKRRSDRSARTPPAGNSQTCSSTPAAPPLKKKTTAAKALCARCPVSDACTAFAIGNDSRDGIWGGGLTVDERDQLARERATAIADEN</sequence>
<keyword evidence="9" id="KW-0238">DNA-binding</keyword>
<comment type="similarity">
    <text evidence="3">Belongs to the WhiB family.</text>
</comment>
<keyword evidence="10" id="KW-1015">Disulfide bond</keyword>
<gene>
    <name evidence="14" type="ORF">E5082_31685</name>
</gene>
<dbReference type="GO" id="GO:0045892">
    <property type="term" value="P:negative regulation of DNA-templated transcription"/>
    <property type="evidence" value="ECO:0007669"/>
    <property type="project" value="TreeGrafter"/>
</dbReference>
<dbReference type="InterPro" id="IPR003482">
    <property type="entry name" value="Whib"/>
</dbReference>
<evidence type="ECO:0000259" key="13">
    <source>
        <dbReference type="PROSITE" id="PS51674"/>
    </source>
</evidence>
<dbReference type="Proteomes" id="UP000298513">
    <property type="component" value="Unassembled WGS sequence"/>
</dbReference>
<feature type="domain" description="4Fe-4S Wbl-type" evidence="13">
    <location>
        <begin position="42"/>
        <end position="96"/>
    </location>
</feature>
<dbReference type="GO" id="GO:0045454">
    <property type="term" value="P:cell redox homeostasis"/>
    <property type="evidence" value="ECO:0007669"/>
    <property type="project" value="TreeGrafter"/>
</dbReference>
<evidence type="ECO:0000256" key="6">
    <source>
        <dbReference type="ARBA" id="ARBA00023004"/>
    </source>
</evidence>